<dbReference type="Gene3D" id="2.60.40.1730">
    <property type="entry name" value="tricorn interacting facor f3 domain"/>
    <property type="match status" value="1"/>
</dbReference>
<dbReference type="InterPro" id="IPR016024">
    <property type="entry name" value="ARM-type_fold"/>
</dbReference>
<dbReference type="SUPFAM" id="SSF48371">
    <property type="entry name" value="ARM repeat"/>
    <property type="match status" value="1"/>
</dbReference>
<dbReference type="GO" id="GO:0006508">
    <property type="term" value="P:proteolysis"/>
    <property type="evidence" value="ECO:0007669"/>
    <property type="project" value="UniProtKB-KW"/>
</dbReference>
<evidence type="ECO:0000313" key="15">
    <source>
        <dbReference type="EMBL" id="QDU78548.1"/>
    </source>
</evidence>
<name>A0A518CH48_9PLAN</name>
<dbReference type="InterPro" id="IPR042097">
    <property type="entry name" value="Aminopeptidase_N-like_N_sf"/>
</dbReference>
<evidence type="ECO:0000259" key="14">
    <source>
        <dbReference type="Pfam" id="PF17900"/>
    </source>
</evidence>
<proteinExistence type="inferred from homology"/>
<dbReference type="InterPro" id="IPR001930">
    <property type="entry name" value="Peptidase_M1"/>
</dbReference>
<feature type="domain" description="Peptidase M1 membrane alanine aminopeptidase" evidence="13">
    <location>
        <begin position="257"/>
        <end position="463"/>
    </location>
</feature>
<evidence type="ECO:0000256" key="10">
    <source>
        <dbReference type="ARBA" id="ARBA00022833"/>
    </source>
</evidence>
<dbReference type="SUPFAM" id="SSF55486">
    <property type="entry name" value="Metalloproteases ('zincins'), catalytic domain"/>
    <property type="match status" value="1"/>
</dbReference>
<feature type="domain" description="Aminopeptidase N-like N-terminal" evidence="14">
    <location>
        <begin position="43"/>
        <end position="221"/>
    </location>
</feature>
<keyword evidence="9 15" id="KW-0378">Hydrolase</keyword>
<dbReference type="OrthoDB" id="9814383at2"/>
<reference evidence="15 16" key="1">
    <citation type="submission" date="2019-02" db="EMBL/GenBank/DDBJ databases">
        <title>Deep-cultivation of Planctomycetes and their phenomic and genomic characterization uncovers novel biology.</title>
        <authorList>
            <person name="Wiegand S."/>
            <person name="Jogler M."/>
            <person name="Boedeker C."/>
            <person name="Pinto D."/>
            <person name="Vollmers J."/>
            <person name="Rivas-Marin E."/>
            <person name="Kohn T."/>
            <person name="Peeters S.H."/>
            <person name="Heuer A."/>
            <person name="Rast P."/>
            <person name="Oberbeckmann S."/>
            <person name="Bunk B."/>
            <person name="Jeske O."/>
            <person name="Meyerdierks A."/>
            <person name="Storesund J.E."/>
            <person name="Kallscheuer N."/>
            <person name="Luecker S."/>
            <person name="Lage O.M."/>
            <person name="Pohl T."/>
            <person name="Merkel B.J."/>
            <person name="Hornburger P."/>
            <person name="Mueller R.-W."/>
            <person name="Bruemmer F."/>
            <person name="Labrenz M."/>
            <person name="Spormann A.M."/>
            <person name="Op den Camp H."/>
            <person name="Overmann J."/>
            <person name="Amann R."/>
            <person name="Jetten M.S.M."/>
            <person name="Mascher T."/>
            <person name="Medema M.H."/>
            <person name="Devos D.P."/>
            <person name="Kaster A.-K."/>
            <person name="Ovreas L."/>
            <person name="Rohde M."/>
            <person name="Galperin M.Y."/>
            <person name="Jogler C."/>
        </authorList>
    </citation>
    <scope>NUCLEOTIDE SEQUENCE [LARGE SCALE GENOMIC DNA]</scope>
    <source>
        <strain evidence="15 16">Pla110</strain>
    </source>
</reference>
<keyword evidence="6 15" id="KW-0031">Aminopeptidase</keyword>
<dbReference type="GO" id="GO:0070006">
    <property type="term" value="F:metalloaminopeptidase activity"/>
    <property type="evidence" value="ECO:0007669"/>
    <property type="project" value="TreeGrafter"/>
</dbReference>
<dbReference type="KEGG" id="plon:Pla110_02520"/>
<dbReference type="GO" id="GO:0016285">
    <property type="term" value="F:alanyl aminopeptidase activity"/>
    <property type="evidence" value="ECO:0007669"/>
    <property type="project" value="UniProtKB-EC"/>
</dbReference>
<dbReference type="InterPro" id="IPR011989">
    <property type="entry name" value="ARM-like"/>
</dbReference>
<keyword evidence="16" id="KW-1185">Reference proteome</keyword>
<dbReference type="InterPro" id="IPR050344">
    <property type="entry name" value="Peptidase_M1_aminopeptidases"/>
</dbReference>
<dbReference type="Pfam" id="PF01433">
    <property type="entry name" value="Peptidase_M1"/>
    <property type="match status" value="1"/>
</dbReference>
<evidence type="ECO:0000256" key="1">
    <source>
        <dbReference type="ARBA" id="ARBA00000098"/>
    </source>
</evidence>
<comment type="cofactor">
    <cofactor evidence="2">
        <name>Zn(2+)</name>
        <dbReference type="ChEBI" id="CHEBI:29105"/>
    </cofactor>
</comment>
<evidence type="ECO:0000313" key="16">
    <source>
        <dbReference type="Proteomes" id="UP000317178"/>
    </source>
</evidence>
<dbReference type="InterPro" id="IPR027268">
    <property type="entry name" value="Peptidase_M4/M1_CTD_sf"/>
</dbReference>
<dbReference type="PRINTS" id="PR00756">
    <property type="entry name" value="ALADIPTASE"/>
</dbReference>
<evidence type="ECO:0000256" key="5">
    <source>
        <dbReference type="ARBA" id="ARBA00015611"/>
    </source>
</evidence>
<evidence type="ECO:0000259" key="13">
    <source>
        <dbReference type="Pfam" id="PF01433"/>
    </source>
</evidence>
<dbReference type="Gene3D" id="1.25.10.10">
    <property type="entry name" value="Leucine-rich Repeat Variant"/>
    <property type="match status" value="2"/>
</dbReference>
<dbReference type="SUPFAM" id="SSF63737">
    <property type="entry name" value="Leukotriene A4 hydrolase N-terminal domain"/>
    <property type="match status" value="1"/>
</dbReference>
<dbReference type="PANTHER" id="PTHR11533">
    <property type="entry name" value="PROTEASE M1 ZINC METALLOPROTEASE"/>
    <property type="match status" value="1"/>
</dbReference>
<dbReference type="GO" id="GO:0005737">
    <property type="term" value="C:cytoplasm"/>
    <property type="evidence" value="ECO:0007669"/>
    <property type="project" value="TreeGrafter"/>
</dbReference>
<evidence type="ECO:0000256" key="6">
    <source>
        <dbReference type="ARBA" id="ARBA00022438"/>
    </source>
</evidence>
<gene>
    <name evidence="15" type="primary">pepN</name>
    <name evidence="15" type="ORF">Pla110_02520</name>
</gene>
<dbReference type="Proteomes" id="UP000317178">
    <property type="component" value="Chromosome"/>
</dbReference>
<dbReference type="InterPro" id="IPR045357">
    <property type="entry name" value="Aminopeptidase_N-like_N"/>
</dbReference>
<dbReference type="GO" id="GO:0042277">
    <property type="term" value="F:peptide binding"/>
    <property type="evidence" value="ECO:0007669"/>
    <property type="project" value="TreeGrafter"/>
</dbReference>
<keyword evidence="7" id="KW-0645">Protease</keyword>
<evidence type="ECO:0000256" key="12">
    <source>
        <dbReference type="SAM" id="Coils"/>
    </source>
</evidence>
<dbReference type="AlphaFoldDB" id="A0A518CH48"/>
<evidence type="ECO:0000256" key="4">
    <source>
        <dbReference type="ARBA" id="ARBA00012564"/>
    </source>
</evidence>
<keyword evidence="12" id="KW-0175">Coiled coil</keyword>
<dbReference type="InterPro" id="IPR014782">
    <property type="entry name" value="Peptidase_M1_dom"/>
</dbReference>
<dbReference type="RefSeq" id="WP_144992393.1">
    <property type="nucleotide sequence ID" value="NZ_CP036281.1"/>
</dbReference>
<accession>A0A518CH48</accession>
<dbReference type="Gene3D" id="1.10.390.10">
    <property type="entry name" value="Neutral Protease Domain 2"/>
    <property type="match status" value="1"/>
</dbReference>
<protein>
    <recommendedName>
        <fullName evidence="5">Aminopeptidase N</fullName>
        <ecNumber evidence="4">3.4.11.2</ecNumber>
    </recommendedName>
</protein>
<dbReference type="EC" id="3.4.11.2" evidence="4"/>
<evidence type="ECO:0000256" key="11">
    <source>
        <dbReference type="ARBA" id="ARBA00023049"/>
    </source>
</evidence>
<dbReference type="PANTHER" id="PTHR11533:SF174">
    <property type="entry name" value="PUROMYCIN-SENSITIVE AMINOPEPTIDASE-RELATED"/>
    <property type="match status" value="1"/>
</dbReference>
<dbReference type="InterPro" id="IPR004155">
    <property type="entry name" value="PBS_lyase_HEAT"/>
</dbReference>
<comment type="similarity">
    <text evidence="3">Belongs to the peptidase M1 family.</text>
</comment>
<dbReference type="GO" id="GO:0043171">
    <property type="term" value="P:peptide catabolic process"/>
    <property type="evidence" value="ECO:0007669"/>
    <property type="project" value="TreeGrafter"/>
</dbReference>
<dbReference type="Pfam" id="PF13646">
    <property type="entry name" value="HEAT_2"/>
    <property type="match status" value="1"/>
</dbReference>
<comment type="catalytic activity">
    <reaction evidence="1">
        <text>Release of an N-terminal amino acid, Xaa-|-Yaa- from a peptide, amide or arylamide. Xaa is preferably Ala, but may be most amino acids including Pro (slow action). When a terminal hydrophobic residue is followed by a prolyl residue, the two may be released as an intact Xaa-Pro dipeptide.</text>
        <dbReference type="EC" id="3.4.11.2"/>
    </reaction>
</comment>
<evidence type="ECO:0000256" key="3">
    <source>
        <dbReference type="ARBA" id="ARBA00010136"/>
    </source>
</evidence>
<evidence type="ECO:0000256" key="9">
    <source>
        <dbReference type="ARBA" id="ARBA00022801"/>
    </source>
</evidence>
<dbReference type="CDD" id="cd09603">
    <property type="entry name" value="M1_APN_like"/>
    <property type="match status" value="1"/>
</dbReference>
<evidence type="ECO:0000256" key="2">
    <source>
        <dbReference type="ARBA" id="ARBA00001947"/>
    </source>
</evidence>
<feature type="coiled-coil region" evidence="12">
    <location>
        <begin position="821"/>
        <end position="848"/>
    </location>
</feature>
<keyword evidence="8" id="KW-0479">Metal-binding</keyword>
<evidence type="ECO:0000256" key="8">
    <source>
        <dbReference type="ARBA" id="ARBA00022723"/>
    </source>
</evidence>
<dbReference type="EMBL" id="CP036281">
    <property type="protein sequence ID" value="QDU78548.1"/>
    <property type="molecule type" value="Genomic_DNA"/>
</dbReference>
<dbReference type="GO" id="GO:0005615">
    <property type="term" value="C:extracellular space"/>
    <property type="evidence" value="ECO:0007669"/>
    <property type="project" value="TreeGrafter"/>
</dbReference>
<sequence>MKSLRSYTLMFLLLIASSVLQWPSLFAEEKPLRTIEDRAVDVEHIKLDLTVAIEKETISGTATINFQPFRELEQLTLDAVALEVTAVRLTSAKENEPQELRFDRTAETLTVYFNKPLPRRTDFQLAIDYSVHKPKVGLYFTAKTEAASPSLVWTQGEPETNRYWFPCFDHPHERQSSELIVTTKAGLTVLSNGQLISKTDLPETEQVKHHWKQDASHVSYLVTLVVGTFELVEEDWNGKPVQFYIPPKRAEDVARTFGNTSEMLTFFSERFGIEYPWEKYAQVVLYNFTSGGMENTSATSLHDGTLFDERASLDTTSDWLIAHELAHQWWGDLVTCKDWSHIWLNEGFASYCEILWDEHQSGADERDYHLFQDSNRARSGAALSKPLVDRRYEHPTEMFDVRAYPKGAWVLHMLRRHVGDEDFFRCVNRYGIEYSFNTAETDDLRKVFERLLGLSLERFFYDWTERPGHPELKVKTSYNNSKKQVRIEIEQTQKWDPFQFPLKIEVWGKDDEKAVLEEFITDKEGIYFLDLPTTPRLVRIDPEFSLLSKIEEDKSRVLWMNQLEYAPTINERIRAADHLAKAASAENLKLLQKALEDDSFYGVQIEIAQAIGKAQTPQARDILIKALEHPHPKTRRAVVNALKKFEKDSVVADALEKKLEAGDKSYYVVAATISALSTVRQNAPLYKTIELLDRDSHRDVIRCAVLESLGYCHDPRALDLLLQWTSPDRYHACRRAAMNGIVQYIEENNLPLGQQKQIVTRLTEYLNSPSPLTRRSSTASLGKIGEGAGSALSKLRDMAENDPDGWSRLSATNAVKQIEDADASRSEIKSLRDDIEKLRKQQEELGKRFDEFDQP</sequence>
<dbReference type="GO" id="GO:0008270">
    <property type="term" value="F:zinc ion binding"/>
    <property type="evidence" value="ECO:0007669"/>
    <property type="project" value="InterPro"/>
</dbReference>
<dbReference type="GO" id="GO:0016020">
    <property type="term" value="C:membrane"/>
    <property type="evidence" value="ECO:0007669"/>
    <property type="project" value="TreeGrafter"/>
</dbReference>
<dbReference type="Pfam" id="PF17900">
    <property type="entry name" value="Peptidase_M1_N"/>
    <property type="match status" value="1"/>
</dbReference>
<organism evidence="15 16">
    <name type="scientific">Polystyrenella longa</name>
    <dbReference type="NCBI Taxonomy" id="2528007"/>
    <lineage>
        <taxon>Bacteria</taxon>
        <taxon>Pseudomonadati</taxon>
        <taxon>Planctomycetota</taxon>
        <taxon>Planctomycetia</taxon>
        <taxon>Planctomycetales</taxon>
        <taxon>Planctomycetaceae</taxon>
        <taxon>Polystyrenella</taxon>
    </lineage>
</organism>
<keyword evidence="10" id="KW-0862">Zinc</keyword>
<evidence type="ECO:0000256" key="7">
    <source>
        <dbReference type="ARBA" id="ARBA00022670"/>
    </source>
</evidence>
<dbReference type="SMART" id="SM00567">
    <property type="entry name" value="EZ_HEAT"/>
    <property type="match status" value="5"/>
</dbReference>
<keyword evidence="11" id="KW-0482">Metalloprotease</keyword>